<keyword evidence="10" id="KW-0687">Ribonucleoprotein</keyword>
<evidence type="ECO:0000256" key="11">
    <source>
        <dbReference type="ARBA" id="ARBA00035134"/>
    </source>
</evidence>
<dbReference type="GO" id="GO:1990904">
    <property type="term" value="C:ribonucleoprotein complex"/>
    <property type="evidence" value="ECO:0007669"/>
    <property type="project" value="UniProtKB-KW"/>
</dbReference>
<dbReference type="GO" id="GO:0005840">
    <property type="term" value="C:ribosome"/>
    <property type="evidence" value="ECO:0007669"/>
    <property type="project" value="UniProtKB-KW"/>
</dbReference>
<protein>
    <recommendedName>
        <fullName evidence="11">Small ribosomal subunit protein mS39</fullName>
    </recommendedName>
</protein>
<dbReference type="InterPro" id="IPR055063">
    <property type="entry name" value="Rib_mS39_PPR"/>
</dbReference>
<keyword evidence="13" id="KW-1185">Reference proteome</keyword>
<dbReference type="STRING" id="158441.A0A226EW06"/>
<evidence type="ECO:0000256" key="3">
    <source>
        <dbReference type="ARBA" id="ARBA00022730"/>
    </source>
</evidence>
<evidence type="ECO:0000256" key="5">
    <source>
        <dbReference type="ARBA" id="ARBA00022845"/>
    </source>
</evidence>
<keyword evidence="6" id="KW-0694">RNA-binding</keyword>
<keyword evidence="8" id="KW-0689">Ribosomal protein</keyword>
<evidence type="ECO:0000256" key="2">
    <source>
        <dbReference type="ARBA" id="ARBA00008551"/>
    </source>
</evidence>
<evidence type="ECO:0000256" key="8">
    <source>
        <dbReference type="ARBA" id="ARBA00022980"/>
    </source>
</evidence>
<dbReference type="OrthoDB" id="185373at2759"/>
<dbReference type="PANTHER" id="PTHR16276:SF1">
    <property type="entry name" value="SMALL RIBOSOMAL SUBUNIT PROTEIN MS39"/>
    <property type="match status" value="1"/>
</dbReference>
<name>A0A226EW06_FOLCA</name>
<comment type="subcellular location">
    <subcellularLocation>
        <location evidence="1">Mitochondrion</location>
    </subcellularLocation>
</comment>
<evidence type="ECO:0000256" key="4">
    <source>
        <dbReference type="ARBA" id="ARBA00022737"/>
    </source>
</evidence>
<dbReference type="AlphaFoldDB" id="A0A226EW06"/>
<evidence type="ECO:0000313" key="13">
    <source>
        <dbReference type="Proteomes" id="UP000198287"/>
    </source>
</evidence>
<evidence type="ECO:0000313" key="12">
    <source>
        <dbReference type="EMBL" id="OXA61021.1"/>
    </source>
</evidence>
<dbReference type="GO" id="GO:0043024">
    <property type="term" value="F:ribosomal small subunit binding"/>
    <property type="evidence" value="ECO:0007669"/>
    <property type="project" value="InterPro"/>
</dbReference>
<dbReference type="GO" id="GO:0006417">
    <property type="term" value="P:regulation of translation"/>
    <property type="evidence" value="ECO:0007669"/>
    <property type="project" value="UniProtKB-KW"/>
</dbReference>
<dbReference type="Proteomes" id="UP000198287">
    <property type="component" value="Unassembled WGS sequence"/>
</dbReference>
<dbReference type="GO" id="GO:0019843">
    <property type="term" value="F:rRNA binding"/>
    <property type="evidence" value="ECO:0007669"/>
    <property type="project" value="UniProtKB-KW"/>
</dbReference>
<keyword evidence="3" id="KW-0699">rRNA-binding</keyword>
<evidence type="ECO:0000256" key="9">
    <source>
        <dbReference type="ARBA" id="ARBA00023128"/>
    </source>
</evidence>
<dbReference type="Pfam" id="PF13812">
    <property type="entry name" value="PPR_3"/>
    <property type="match status" value="1"/>
</dbReference>
<dbReference type="EMBL" id="LNIX01000002">
    <property type="protein sequence ID" value="OXA61021.1"/>
    <property type="molecule type" value="Genomic_DNA"/>
</dbReference>
<keyword evidence="4" id="KW-0677">Repeat</keyword>
<gene>
    <name evidence="12" type="ORF">Fcan01_06024</name>
</gene>
<dbReference type="InterPro" id="IPR011990">
    <property type="entry name" value="TPR-like_helical_dom_sf"/>
</dbReference>
<sequence>MATGSFLVDLFVFRQLLVQKRHYAKSIVWTPRLKEMLDPPPPITARQKPKNLPKLEDIKIPKKINREPTDILKALASTVGRDYTAAHYKFHDDPYLIPYSNMNKRSYALSKEAGRKAAKWVRDQHADLFQHEVAEPPIEAFFPSPVFTEDSVLSQNDLNKYIQQGLLDQATKIHSILKSKGTEINDETRQSFLEMLCYFNEVEQIDEDLVEERWYRQANFMRDRLKNTWKDGGLAESVFKEIENPSVEAYCAMIRGQAKFFNAEKAWVTYTEARSKGLVLDTDTYNCLIKVANYLRENADLRFVLIEELLSEMKELGLEPNLGTMNAMLDSFSMIGNPRQAKNMALSTMSEFKRIGIEPSLASYFFLLTLFCKEKGPISTILVDILKTIKGKEFTIQDPKDTYFFVMAMDIARNHLQNVDLAYQIDELLHVGDNYNLIGDSYKESVYYRHYMALRCNFEPFDEFMKFYSKIVPNIYTPEPGITEEILKAVEVNVAISYLPQLWSDIVIFDQANRENLLELMLQMMASYYPTLKNTDIVQPEKLAEEFTDIGWKIWGIVEGQERDRGGRQINWSGKMLGDLITLQINGDKFDNACEVIKKLLSPLAASEVVGVPSLDTLKLFLNTSITKNNGSMCLACLQYINECGFPEILELGKEVFEKVKLDSLQTSKLSTITGHNFSSSLPEKIDVM</sequence>
<keyword evidence="7" id="KW-0809">Transit peptide</keyword>
<comment type="caution">
    <text evidence="12">The sequence shown here is derived from an EMBL/GenBank/DDBJ whole genome shotgun (WGS) entry which is preliminary data.</text>
</comment>
<evidence type="ECO:0000256" key="6">
    <source>
        <dbReference type="ARBA" id="ARBA00022884"/>
    </source>
</evidence>
<evidence type="ECO:0000256" key="7">
    <source>
        <dbReference type="ARBA" id="ARBA00022946"/>
    </source>
</evidence>
<dbReference type="Pfam" id="PF22330">
    <property type="entry name" value="Rib_mS39_PPR"/>
    <property type="match status" value="1"/>
</dbReference>
<dbReference type="OMA" id="NASCCLQ"/>
<dbReference type="GO" id="GO:0005739">
    <property type="term" value="C:mitochondrion"/>
    <property type="evidence" value="ECO:0007669"/>
    <property type="project" value="UniProtKB-SubCell"/>
</dbReference>
<comment type="similarity">
    <text evidence="2">Belongs to the mitochondrion-specific ribosomal protein mS39 family.</text>
</comment>
<accession>A0A226EW06</accession>
<reference evidence="12 13" key="1">
    <citation type="submission" date="2015-12" db="EMBL/GenBank/DDBJ databases">
        <title>The genome of Folsomia candida.</title>
        <authorList>
            <person name="Faddeeva A."/>
            <person name="Derks M.F."/>
            <person name="Anvar Y."/>
            <person name="Smit S."/>
            <person name="Van Straalen N."/>
            <person name="Roelofs D."/>
        </authorList>
    </citation>
    <scope>NUCLEOTIDE SEQUENCE [LARGE SCALE GENOMIC DNA]</scope>
    <source>
        <strain evidence="12 13">VU population</strain>
        <tissue evidence="12">Whole body</tissue>
    </source>
</reference>
<dbReference type="GO" id="GO:0032543">
    <property type="term" value="P:mitochondrial translation"/>
    <property type="evidence" value="ECO:0007669"/>
    <property type="project" value="InterPro"/>
</dbReference>
<dbReference type="Gene3D" id="1.25.40.10">
    <property type="entry name" value="Tetratricopeptide repeat domain"/>
    <property type="match status" value="2"/>
</dbReference>
<proteinExistence type="inferred from homology"/>
<organism evidence="12 13">
    <name type="scientific">Folsomia candida</name>
    <name type="common">Springtail</name>
    <dbReference type="NCBI Taxonomy" id="158441"/>
    <lineage>
        <taxon>Eukaryota</taxon>
        <taxon>Metazoa</taxon>
        <taxon>Ecdysozoa</taxon>
        <taxon>Arthropoda</taxon>
        <taxon>Hexapoda</taxon>
        <taxon>Collembola</taxon>
        <taxon>Entomobryomorpha</taxon>
        <taxon>Isotomoidea</taxon>
        <taxon>Isotomidae</taxon>
        <taxon>Proisotominae</taxon>
        <taxon>Folsomia</taxon>
    </lineage>
</organism>
<evidence type="ECO:0000256" key="10">
    <source>
        <dbReference type="ARBA" id="ARBA00023274"/>
    </source>
</evidence>
<keyword evidence="5" id="KW-0810">Translation regulation</keyword>
<dbReference type="InterPro" id="IPR002885">
    <property type="entry name" value="PPR_rpt"/>
</dbReference>
<dbReference type="PANTHER" id="PTHR16276">
    <property type="entry name" value="PENTATRICOPEPTIDE REPEAT DOMAIN-CONTAINING PROTEIN 3"/>
    <property type="match status" value="1"/>
</dbReference>
<dbReference type="InterPro" id="IPR037387">
    <property type="entry name" value="PTCD3"/>
</dbReference>
<evidence type="ECO:0000256" key="1">
    <source>
        <dbReference type="ARBA" id="ARBA00004173"/>
    </source>
</evidence>
<keyword evidence="9" id="KW-0496">Mitochondrion</keyword>